<dbReference type="GO" id="GO:0016020">
    <property type="term" value="C:membrane"/>
    <property type="evidence" value="ECO:0000318"/>
    <property type="project" value="GO_Central"/>
</dbReference>
<evidence type="ECO:0000313" key="2">
    <source>
        <dbReference type="EMBL" id="EYU32463.1"/>
    </source>
</evidence>
<keyword evidence="1" id="KW-0472">Membrane</keyword>
<evidence type="ECO:0000256" key="1">
    <source>
        <dbReference type="SAM" id="Phobius"/>
    </source>
</evidence>
<dbReference type="Proteomes" id="UP000030748">
    <property type="component" value="Unassembled WGS sequence"/>
</dbReference>
<dbReference type="EMBL" id="KI630834">
    <property type="protein sequence ID" value="EYU32463.1"/>
    <property type="molecule type" value="Genomic_DNA"/>
</dbReference>
<feature type="transmembrane region" description="Helical" evidence="1">
    <location>
        <begin position="229"/>
        <end position="250"/>
    </location>
</feature>
<organism evidence="2 3">
    <name type="scientific">Erythranthe guttata</name>
    <name type="common">Yellow monkey flower</name>
    <name type="synonym">Mimulus guttatus</name>
    <dbReference type="NCBI Taxonomy" id="4155"/>
    <lineage>
        <taxon>Eukaryota</taxon>
        <taxon>Viridiplantae</taxon>
        <taxon>Streptophyta</taxon>
        <taxon>Embryophyta</taxon>
        <taxon>Tracheophyta</taxon>
        <taxon>Spermatophyta</taxon>
        <taxon>Magnoliopsida</taxon>
        <taxon>eudicotyledons</taxon>
        <taxon>Gunneridae</taxon>
        <taxon>Pentapetalae</taxon>
        <taxon>asterids</taxon>
        <taxon>lamiids</taxon>
        <taxon>Lamiales</taxon>
        <taxon>Phrymaceae</taxon>
        <taxon>Erythranthe</taxon>
    </lineage>
</organism>
<dbReference type="PhylomeDB" id="A0A022QYS3"/>
<gene>
    <name evidence="2" type="ORF">MIMGU_mgv1a018498mg</name>
</gene>
<sequence length="334" mass="38472">MDRELEEMQFLGLFGIYAEAYKLIFKLRKIFTQITLALILPLSLIFLGHEKISEVLYWRIRYTEYKLHRTPAGTPRFDSLSDLVSSEWSLYVLFKAVYVTSLLVLALLATSAVVYTVACVYTNREITFKKVMSVVPKVWKRLMVTFLCTYLGFFAYNVAFAVTLYLWFVTLCEVSIVGPVVLWIIFVSYAIGFVYVSVIWQLASVVTVLEDSCGFKAMIKSKNLIKGKILVSILIFFKLNLSLGVIDSYFRMYVVYEWFEIGIIKVIGIGVLCFLLLLKLILFVLVVQTVIYFVCKSLHHENVDKSALSDYLEGYFGDYVPLKAKDVQLEEYHL</sequence>
<feature type="transmembrane region" description="Helical" evidence="1">
    <location>
        <begin position="30"/>
        <end position="49"/>
    </location>
</feature>
<proteinExistence type="predicted"/>
<feature type="transmembrane region" description="Helical" evidence="1">
    <location>
        <begin position="142"/>
        <end position="168"/>
    </location>
</feature>
<dbReference type="eggNOG" id="ENOG502QTXK">
    <property type="taxonomic scope" value="Eukaryota"/>
</dbReference>
<accession>A0A022QYS3</accession>
<protein>
    <submittedName>
        <fullName evidence="2">Uncharacterized protein</fullName>
    </submittedName>
</protein>
<feature type="transmembrane region" description="Helical" evidence="1">
    <location>
        <begin position="180"/>
        <end position="209"/>
    </location>
</feature>
<name>A0A022QYS3_ERYGU</name>
<keyword evidence="3" id="KW-1185">Reference proteome</keyword>
<feature type="transmembrane region" description="Helical" evidence="1">
    <location>
        <begin position="96"/>
        <end position="121"/>
    </location>
</feature>
<dbReference type="PANTHER" id="PTHR33133">
    <property type="entry name" value="OS08G0107100 PROTEIN-RELATED"/>
    <property type="match status" value="1"/>
</dbReference>
<dbReference type="AlphaFoldDB" id="A0A022QYS3"/>
<reference evidence="2 3" key="1">
    <citation type="journal article" date="2013" name="Proc. Natl. Acad. Sci. U.S.A.">
        <title>Fine-scale variation in meiotic recombination in Mimulus inferred from population shotgun sequencing.</title>
        <authorList>
            <person name="Hellsten U."/>
            <person name="Wright K.M."/>
            <person name="Jenkins J."/>
            <person name="Shu S."/>
            <person name="Yuan Y."/>
            <person name="Wessler S.R."/>
            <person name="Schmutz J."/>
            <person name="Willis J.H."/>
            <person name="Rokhsar D.S."/>
        </authorList>
    </citation>
    <scope>NUCLEOTIDE SEQUENCE [LARGE SCALE GENOMIC DNA]</scope>
    <source>
        <strain evidence="3">cv. DUN x IM62</strain>
    </source>
</reference>
<evidence type="ECO:0000313" key="3">
    <source>
        <dbReference type="Proteomes" id="UP000030748"/>
    </source>
</evidence>
<feature type="transmembrane region" description="Helical" evidence="1">
    <location>
        <begin position="262"/>
        <end position="295"/>
    </location>
</feature>
<keyword evidence="1" id="KW-1133">Transmembrane helix</keyword>
<keyword evidence="1" id="KW-0812">Transmembrane</keyword>
<dbReference type="PANTHER" id="PTHR33133:SF51">
    <property type="entry name" value="THH1_TOM1_TOM3 DOMAIN-CONTAINING PROTEIN"/>
    <property type="match status" value="1"/>
</dbReference>
<dbReference type="STRING" id="4155.A0A022QYS3"/>